<feature type="binding site" evidence="10">
    <location>
        <position position="88"/>
    </location>
    <ligand>
        <name>NAD(+)</name>
        <dbReference type="ChEBI" id="CHEBI:57540"/>
    </ligand>
</feature>
<dbReference type="NCBIfam" id="NF041297">
    <property type="entry name" value="UDPGDh_AglM"/>
    <property type="match status" value="1"/>
</dbReference>
<feature type="binding site" evidence="9">
    <location>
        <position position="269"/>
    </location>
    <ligand>
        <name>substrate</name>
    </ligand>
</feature>
<evidence type="ECO:0000256" key="2">
    <source>
        <dbReference type="ARBA" id="ARBA00006601"/>
    </source>
</evidence>
<evidence type="ECO:0000256" key="6">
    <source>
        <dbReference type="ARBA" id="ARBA00047473"/>
    </source>
</evidence>
<dbReference type="SUPFAM" id="SSF52413">
    <property type="entry name" value="UDP-glucose/GDP-mannose dehydrogenase C-terminal domain"/>
    <property type="match status" value="1"/>
</dbReference>
<evidence type="ECO:0000313" key="13">
    <source>
        <dbReference type="Proteomes" id="UP000193587"/>
    </source>
</evidence>
<dbReference type="SMART" id="SM00984">
    <property type="entry name" value="UDPG_MGDP_dh_C"/>
    <property type="match status" value="1"/>
</dbReference>
<proteinExistence type="inferred from homology"/>
<evidence type="ECO:0000256" key="9">
    <source>
        <dbReference type="PIRSR" id="PIRSR500134-2"/>
    </source>
</evidence>
<feature type="binding site" evidence="9">
    <location>
        <begin position="261"/>
        <end position="265"/>
    </location>
    <ligand>
        <name>substrate</name>
    </ligand>
</feature>
<keyword evidence="5 7" id="KW-0520">NAD</keyword>
<dbReference type="Gene3D" id="3.40.50.720">
    <property type="entry name" value="NAD(P)-binding Rossmann-like Domain"/>
    <property type="match status" value="2"/>
</dbReference>
<dbReference type="SUPFAM" id="SSF48179">
    <property type="entry name" value="6-phosphogluconate dehydrogenase C-terminal domain-like"/>
    <property type="match status" value="1"/>
</dbReference>
<organism evidence="12 13">
    <name type="scientific">Halorubrum ezzemoulense DSM 17463</name>
    <dbReference type="NCBI Taxonomy" id="1121945"/>
    <lineage>
        <taxon>Archaea</taxon>
        <taxon>Methanobacteriati</taxon>
        <taxon>Methanobacteriota</taxon>
        <taxon>Stenosarchaea group</taxon>
        <taxon>Halobacteria</taxon>
        <taxon>Halobacteriales</taxon>
        <taxon>Haloferacaceae</taxon>
        <taxon>Halorubrum</taxon>
    </lineage>
</organism>
<dbReference type="NCBIfam" id="TIGR03026">
    <property type="entry name" value="NDP-sugDHase"/>
    <property type="match status" value="1"/>
</dbReference>
<dbReference type="Gene3D" id="1.20.5.100">
    <property type="entry name" value="Cytochrome c1, transmembrane anchor, C-terminal"/>
    <property type="match status" value="1"/>
</dbReference>
<dbReference type="InterPro" id="IPR017476">
    <property type="entry name" value="UDP-Glc/GDP-Man"/>
</dbReference>
<dbReference type="PANTHER" id="PTHR43750:SF3">
    <property type="entry name" value="UDP-GLUCOSE 6-DEHYDROGENASE TUAD"/>
    <property type="match status" value="1"/>
</dbReference>
<dbReference type="InterPro" id="IPR014027">
    <property type="entry name" value="UDP-Glc/GDP-Man_DH_C"/>
</dbReference>
<evidence type="ECO:0000256" key="7">
    <source>
        <dbReference type="PIRNR" id="PIRNR000124"/>
    </source>
</evidence>
<dbReference type="UniPathway" id="UPA00038">
    <property type="reaction ID" value="UER00491"/>
</dbReference>
<dbReference type="InterPro" id="IPR008927">
    <property type="entry name" value="6-PGluconate_DH-like_C_sf"/>
</dbReference>
<dbReference type="GO" id="GO:0003979">
    <property type="term" value="F:UDP-glucose 6-dehydrogenase activity"/>
    <property type="evidence" value="ECO:0007669"/>
    <property type="project" value="UniProtKB-EC"/>
</dbReference>
<sequence>MRISVVGSGYVGTTVAACFADLGHDVINIDIDETVVETINAGEAPIHEEGLSELIVEHAGPEGTGRLRATTDYDAVVDTKVTFLCLPTPQNDDGSIDLSIMEAGASQLGETLADAADWHTVVVKSTVVPGSTPDTITPILEVESGKTAGEDFGVGMNPEFLREGTAVHDFLNPDKVVLGADDDRALEDMRSVFDPLVEAADAPVVETDTRTAEMIKYANNSFLAAKVSLINDIGNICKELGVDAYEVADAIGLDDRISEQFLQSGVGFGGSCFPKDVRAIISAAEGTGYDPAVLNAAIDVNNRQPERLVALLADHLDGEFEGAQIAVLGLAFKPGTDDMRNSRAIPVIRDLQARGATVTAYDPVAADNAPDYVDDVTYVDSAAAALEGADGAVIVTDWDEFAALDEEFDAMATPIVVDGRRIIERRDGIIYEGLTW</sequence>
<dbReference type="eggNOG" id="arCOG00253">
    <property type="taxonomic scope" value="Archaea"/>
</dbReference>
<dbReference type="SUPFAM" id="SSF51735">
    <property type="entry name" value="NAD(P)-binding Rossmann-fold domains"/>
    <property type="match status" value="1"/>
</dbReference>
<evidence type="ECO:0000313" key="12">
    <source>
        <dbReference type="EMBL" id="OSP10572.1"/>
    </source>
</evidence>
<keyword evidence="4 7" id="KW-0560">Oxidoreductase</keyword>
<evidence type="ECO:0000256" key="10">
    <source>
        <dbReference type="PIRSR" id="PIRSR500134-3"/>
    </source>
</evidence>
<protein>
    <recommendedName>
        <fullName evidence="3 7">UDP-glucose 6-dehydrogenase</fullName>
        <ecNumber evidence="3 7">1.1.1.22</ecNumber>
    </recommendedName>
</protein>
<feature type="binding site" evidence="10">
    <location>
        <position position="275"/>
    </location>
    <ligand>
        <name>NAD(+)</name>
        <dbReference type="ChEBI" id="CHEBI:57540"/>
    </ligand>
</feature>
<comment type="catalytic activity">
    <reaction evidence="6 7">
        <text>UDP-alpha-D-glucose + 2 NAD(+) + H2O = UDP-alpha-D-glucuronate + 2 NADH + 3 H(+)</text>
        <dbReference type="Rhea" id="RHEA:23596"/>
        <dbReference type="ChEBI" id="CHEBI:15377"/>
        <dbReference type="ChEBI" id="CHEBI:15378"/>
        <dbReference type="ChEBI" id="CHEBI:57540"/>
        <dbReference type="ChEBI" id="CHEBI:57945"/>
        <dbReference type="ChEBI" id="CHEBI:58052"/>
        <dbReference type="ChEBI" id="CHEBI:58885"/>
        <dbReference type="EC" id="1.1.1.22"/>
    </reaction>
</comment>
<dbReference type="Pfam" id="PF03720">
    <property type="entry name" value="UDPG_MGDP_dh_C"/>
    <property type="match status" value="1"/>
</dbReference>
<reference evidence="12 13" key="1">
    <citation type="submission" date="2017-04" db="EMBL/GenBank/DDBJ databases">
        <title>MLSA of the genus Halorubrum.</title>
        <authorList>
            <person name="De La Haba R."/>
            <person name="Sanchez-Porro C."/>
            <person name="Infante-Dominguez C."/>
            <person name="Ventosa A."/>
        </authorList>
    </citation>
    <scope>NUCLEOTIDE SEQUENCE [LARGE SCALE GENOMIC DNA]</scope>
    <source>
        <strain evidence="12 13">DSM 17463</strain>
    </source>
</reference>
<feature type="binding site" evidence="10">
    <location>
        <position position="340"/>
    </location>
    <ligand>
        <name>NAD(+)</name>
        <dbReference type="ChEBI" id="CHEBI:57540"/>
    </ligand>
</feature>
<accession>A0A1X4HBB6</accession>
<evidence type="ECO:0000259" key="11">
    <source>
        <dbReference type="SMART" id="SM00984"/>
    </source>
</evidence>
<feature type="binding site" evidence="9">
    <location>
        <position position="216"/>
    </location>
    <ligand>
        <name>substrate</name>
    </ligand>
</feature>
<evidence type="ECO:0000256" key="4">
    <source>
        <dbReference type="ARBA" id="ARBA00023002"/>
    </source>
</evidence>
<dbReference type="RefSeq" id="WP_049929709.1">
    <property type="nucleotide sequence ID" value="NZ_ATXS01000001.1"/>
</dbReference>
<feature type="binding site" evidence="10">
    <location>
        <position position="126"/>
    </location>
    <ligand>
        <name>NAD(+)</name>
        <dbReference type="ChEBI" id="CHEBI:57540"/>
    </ligand>
</feature>
<evidence type="ECO:0000256" key="5">
    <source>
        <dbReference type="ARBA" id="ARBA00023027"/>
    </source>
</evidence>
<dbReference type="InterPro" id="IPR054886">
    <property type="entry name" value="UDPGDh_AglM"/>
</dbReference>
<dbReference type="Pfam" id="PF03721">
    <property type="entry name" value="UDPG_MGDP_dh_N"/>
    <property type="match status" value="1"/>
</dbReference>
<dbReference type="EC" id="1.1.1.22" evidence="3 7"/>
<dbReference type="GO" id="GO:0051287">
    <property type="term" value="F:NAD binding"/>
    <property type="evidence" value="ECO:0007669"/>
    <property type="project" value="InterPro"/>
</dbReference>
<feature type="binding site" evidence="9">
    <location>
        <begin position="160"/>
        <end position="163"/>
    </location>
    <ligand>
        <name>substrate</name>
    </ligand>
</feature>
<evidence type="ECO:0000256" key="1">
    <source>
        <dbReference type="ARBA" id="ARBA00004701"/>
    </source>
</evidence>
<evidence type="ECO:0000256" key="3">
    <source>
        <dbReference type="ARBA" id="ARBA00012954"/>
    </source>
</evidence>
<comment type="caution">
    <text evidence="12">The sequence shown here is derived from an EMBL/GenBank/DDBJ whole genome shotgun (WGS) entry which is preliminary data.</text>
</comment>
<gene>
    <name evidence="12" type="ORF">B9H04_02245</name>
</gene>
<dbReference type="InterPro" id="IPR028357">
    <property type="entry name" value="UDPglc_DH_bac"/>
</dbReference>
<dbReference type="GO" id="GO:0000271">
    <property type="term" value="P:polysaccharide biosynthetic process"/>
    <property type="evidence" value="ECO:0007669"/>
    <property type="project" value="InterPro"/>
</dbReference>
<dbReference type="PIRSF" id="PIRSF000124">
    <property type="entry name" value="UDPglc_GDPman_dh"/>
    <property type="match status" value="1"/>
</dbReference>
<dbReference type="PROSITE" id="PS51257">
    <property type="entry name" value="PROKAR_LIPOPROTEIN"/>
    <property type="match status" value="1"/>
</dbReference>
<feature type="binding site" evidence="9">
    <location>
        <position position="333"/>
    </location>
    <ligand>
        <name>substrate</name>
    </ligand>
</feature>
<dbReference type="PIRSF" id="PIRSF500134">
    <property type="entry name" value="UDPglc_DH_bac"/>
    <property type="match status" value="1"/>
</dbReference>
<dbReference type="STRING" id="1121945.GCA_000421805_00423"/>
<evidence type="ECO:0000256" key="8">
    <source>
        <dbReference type="PIRSR" id="PIRSR500134-1"/>
    </source>
</evidence>
<feature type="binding site" evidence="10">
    <location>
        <position position="30"/>
    </location>
    <ligand>
        <name>NAD(+)</name>
        <dbReference type="ChEBI" id="CHEBI:57540"/>
    </ligand>
</feature>
<feature type="active site" description="Nucleophile" evidence="8">
    <location>
        <position position="272"/>
    </location>
</feature>
<dbReference type="PRINTS" id="PR00411">
    <property type="entry name" value="PNDRDTASEI"/>
</dbReference>
<dbReference type="PANTHER" id="PTHR43750">
    <property type="entry name" value="UDP-GLUCOSE 6-DEHYDROGENASE TUAD"/>
    <property type="match status" value="1"/>
</dbReference>
<feature type="binding site" evidence="10">
    <location>
        <position position="163"/>
    </location>
    <ligand>
        <name>NAD(+)</name>
        <dbReference type="ChEBI" id="CHEBI:57540"/>
    </ligand>
</feature>
<dbReference type="InterPro" id="IPR001732">
    <property type="entry name" value="UDP-Glc/GDP-Man_DH_N"/>
</dbReference>
<dbReference type="InterPro" id="IPR036220">
    <property type="entry name" value="UDP-Glc/GDP-Man_DH_C_sf"/>
</dbReference>
<dbReference type="Pfam" id="PF00984">
    <property type="entry name" value="UDPG_MGDP_dh"/>
    <property type="match status" value="1"/>
</dbReference>
<dbReference type="EMBL" id="NEDJ01000004">
    <property type="protein sequence ID" value="OSP10572.1"/>
    <property type="molecule type" value="Genomic_DNA"/>
</dbReference>
<dbReference type="InterPro" id="IPR036291">
    <property type="entry name" value="NAD(P)-bd_dom_sf"/>
</dbReference>
<feature type="domain" description="UDP-glucose/GDP-mannose dehydrogenase C-terminal" evidence="11">
    <location>
        <begin position="326"/>
        <end position="425"/>
    </location>
</feature>
<dbReference type="GO" id="GO:0006065">
    <property type="term" value="P:UDP-glucuronate biosynthetic process"/>
    <property type="evidence" value="ECO:0007669"/>
    <property type="project" value="UniProtKB-UniPathway"/>
</dbReference>
<name>A0A1X4HBB6_HALEZ</name>
<comment type="similarity">
    <text evidence="2 7">Belongs to the UDP-glucose/GDP-mannose dehydrogenase family.</text>
</comment>
<dbReference type="Proteomes" id="UP000193587">
    <property type="component" value="Unassembled WGS sequence"/>
</dbReference>
<dbReference type="AlphaFoldDB" id="A0A1X4HBB6"/>
<dbReference type="InterPro" id="IPR014026">
    <property type="entry name" value="UDP-Glc/GDP-Man_DH_dimer"/>
</dbReference>
<comment type="pathway">
    <text evidence="1">Nucleotide-sugar biosynthesis; UDP-alpha-D-glucuronate biosynthesis; UDP-alpha-D-glucuronate from UDP-alpha-D-glucose: step 1/1.</text>
</comment>